<proteinExistence type="predicted"/>
<dbReference type="GO" id="GO:0006355">
    <property type="term" value="P:regulation of DNA-templated transcription"/>
    <property type="evidence" value="ECO:0007669"/>
    <property type="project" value="InterPro"/>
</dbReference>
<dbReference type="InterPro" id="IPR005471">
    <property type="entry name" value="Tscrpt_reg_IclR_N"/>
</dbReference>
<dbReference type="Gene3D" id="1.10.10.10">
    <property type="entry name" value="Winged helix-like DNA-binding domain superfamily/Winged helix DNA-binding domain"/>
    <property type="match status" value="1"/>
</dbReference>
<reference evidence="3" key="1">
    <citation type="submission" date="2019-05" db="EMBL/GenBank/DDBJ databases">
        <title>Complete Genome Sequence and Methylation Pattern of the Halophilic Archaeon Natrinema pallidum BOL6-1.</title>
        <authorList>
            <person name="DasSarma P."/>
            <person name="DasSarma B.P."/>
            <person name="DasSarma S.L."/>
            <person name="Martinez F.L."/>
            <person name="Guzman D."/>
            <person name="Roberts R.J."/>
            <person name="DasSarma S."/>
        </authorList>
    </citation>
    <scope>NUCLEOTIDE SEQUENCE [LARGE SCALE GENOMIC DNA]</scope>
    <source>
        <strain evidence="3">BOL6-1</strain>
    </source>
</reference>
<dbReference type="InterPro" id="IPR036388">
    <property type="entry name" value="WH-like_DNA-bd_sf"/>
</dbReference>
<evidence type="ECO:0000313" key="3">
    <source>
        <dbReference type="Proteomes" id="UP000307562"/>
    </source>
</evidence>
<evidence type="ECO:0000313" key="2">
    <source>
        <dbReference type="EMBL" id="QCW05039.1"/>
    </source>
</evidence>
<dbReference type="InterPro" id="IPR036390">
    <property type="entry name" value="WH_DNA-bd_sf"/>
</dbReference>
<dbReference type="CDD" id="cd00090">
    <property type="entry name" value="HTH_ARSR"/>
    <property type="match status" value="1"/>
</dbReference>
<dbReference type="Proteomes" id="UP000307562">
    <property type="component" value="Chromosome"/>
</dbReference>
<name>A0A4P9TJA6_9EURY</name>
<gene>
    <name evidence="2" type="ORF">FGF80_16545</name>
</gene>
<feature type="domain" description="HTH iclR-type" evidence="1">
    <location>
        <begin position="9"/>
        <end position="51"/>
    </location>
</feature>
<dbReference type="InterPro" id="IPR011991">
    <property type="entry name" value="ArsR-like_HTH"/>
</dbReference>
<dbReference type="KEGG" id="npl:FGF80_16545"/>
<keyword evidence="3" id="KW-1185">Reference proteome</keyword>
<dbReference type="AlphaFoldDB" id="A0A4P9TJA6"/>
<evidence type="ECO:0000259" key="1">
    <source>
        <dbReference type="Pfam" id="PF09339"/>
    </source>
</evidence>
<organism evidence="2 3">
    <name type="scientific">Natrinema pallidum</name>
    <dbReference type="NCBI Taxonomy" id="69527"/>
    <lineage>
        <taxon>Archaea</taxon>
        <taxon>Methanobacteriati</taxon>
        <taxon>Methanobacteriota</taxon>
        <taxon>Stenosarchaea group</taxon>
        <taxon>Halobacteria</taxon>
        <taxon>Halobacteriales</taxon>
        <taxon>Natrialbaceae</taxon>
        <taxon>Natrinema</taxon>
    </lineage>
</organism>
<dbReference type="Pfam" id="PF09339">
    <property type="entry name" value="HTH_IclR"/>
    <property type="match status" value="1"/>
</dbReference>
<accession>A0A4P9TJA6</accession>
<protein>
    <submittedName>
        <fullName evidence="2">Winged helix-turn-helix transcriptional regulator</fullName>
    </submittedName>
</protein>
<dbReference type="GO" id="GO:0003677">
    <property type="term" value="F:DNA binding"/>
    <property type="evidence" value="ECO:0007669"/>
    <property type="project" value="InterPro"/>
</dbReference>
<dbReference type="SUPFAM" id="SSF46785">
    <property type="entry name" value="Winged helix' DNA-binding domain"/>
    <property type="match status" value="1"/>
</dbReference>
<sequence>MQLPTDDLILELLNKDIELGPTAIARNIDKGRSTVHKRLNVLVDVEFIERVDEGYYAITDEGQAYLEGDLDADDLEPDTE</sequence>
<dbReference type="EMBL" id="CP040637">
    <property type="protein sequence ID" value="QCW05039.1"/>
    <property type="molecule type" value="Genomic_DNA"/>
</dbReference>